<dbReference type="PANTHER" id="PTHR23346">
    <property type="entry name" value="TRANSLATIONAL ACTIVATOR GCN1-RELATED"/>
    <property type="match status" value="1"/>
</dbReference>
<feature type="domain" description="ECM29 ARM-like repeats" evidence="6">
    <location>
        <begin position="661"/>
        <end position="828"/>
    </location>
</feature>
<dbReference type="InterPro" id="IPR055443">
    <property type="entry name" value="HEAT_ECM29"/>
</dbReference>
<dbReference type="GO" id="GO:0043248">
    <property type="term" value="P:proteasome assembly"/>
    <property type="evidence" value="ECO:0007669"/>
    <property type="project" value="InterPro"/>
</dbReference>
<dbReference type="Pfam" id="PF23731">
    <property type="entry name" value="ARM_ECM29_C"/>
    <property type="match status" value="1"/>
</dbReference>
<evidence type="ECO:0000313" key="9">
    <source>
        <dbReference type="Proteomes" id="UP000494106"/>
    </source>
</evidence>
<dbReference type="GO" id="GO:0000502">
    <property type="term" value="C:proteasome complex"/>
    <property type="evidence" value="ECO:0007669"/>
    <property type="project" value="UniProtKB-KW"/>
</dbReference>
<accession>A0A8S1A976</accession>
<dbReference type="InterPro" id="IPR024372">
    <property type="entry name" value="Ecm29_N"/>
</dbReference>
<dbReference type="InterPro" id="IPR016024">
    <property type="entry name" value="ARM-type_fold"/>
</dbReference>
<dbReference type="Pfam" id="PF23702">
    <property type="entry name" value="ARM_ECM29"/>
    <property type="match status" value="1"/>
</dbReference>
<evidence type="ECO:0000256" key="2">
    <source>
        <dbReference type="ARBA" id="ARBA00022490"/>
    </source>
</evidence>
<keyword evidence="4" id="KW-0647">Proteasome</keyword>
<dbReference type="InterPro" id="IPR011989">
    <property type="entry name" value="ARM-like"/>
</dbReference>
<dbReference type="GO" id="GO:0005634">
    <property type="term" value="C:nucleus"/>
    <property type="evidence" value="ECO:0007669"/>
    <property type="project" value="TreeGrafter"/>
</dbReference>
<dbReference type="Pfam" id="PF13001">
    <property type="entry name" value="ECM29_N"/>
    <property type="match status" value="1"/>
</dbReference>
<feature type="domain" description="Proteasome adapter and scaffold protein ECM29 HEAT-repeat" evidence="7">
    <location>
        <begin position="1329"/>
        <end position="1487"/>
    </location>
</feature>
<protein>
    <recommendedName>
        <fullName evidence="10">Proteasome-associated protein ECM29 homolog</fullName>
    </recommendedName>
</protein>
<dbReference type="Pfam" id="PF24492">
    <property type="entry name" value="HEAT_ECM29"/>
    <property type="match status" value="1"/>
</dbReference>
<evidence type="ECO:0000259" key="7">
    <source>
        <dbReference type="Pfam" id="PF24492"/>
    </source>
</evidence>
<sequence>MSEMEVIESGNDCSNDLLLLDRVFLRLGSTDSDEQLESCLTRFLPPVILKLSSPHEQVRTKVMELLVHVNKRVKCRTSVQLPVQTLLELYKDTTSNSFIINFSVIYITMGFPRLPRDKQISLAPSLLEAMENKPQGQQDSILMIVMPLLGDIKETDLNLKGKPKVANLILKFATDVLLLPYRALPNPGESEFQVPPGMSMRTYKRIVDKNQLNPNQLEEMKLSIVNFISKDIFNMNDILVTLIVAAADSRFSVANHANSPLIRCNSSVDWSQPSVVAPLYSLYLGTWGGMKVPPDDRKVAACTRLRLKLIQYLNKATGPAIMFPHCVQVVFSSLFDPNTNLRLRNQALVFLLNVINGGDQNQLKKVATVFLQGLLKLIRTEDHVELHPKAYSCLGRLAMKCPDSINNQFTLLEELVKKIPEATPEMKTALRDALLEMSAAYKINNEVKAEVAASQEPGTSKADEGKRAFDEPQALALFALLDHYMHNGESMIRYIAMRYSAAVFPQNYVPSRYLLLLASGDSQDEISTEALKCLYGTSRPSEIEDIVNNVSKKEATTVNIDEDSSKRDKDQKSEELIVPKFRDVVIYVWDQMQKRKKGTNAKHRFVIGNNVLQFHPVTYQEILRYMRMCLNRDANLQDCSNHPNATSPLLTEYCRKHLVGTTILEQYLNLITTLLNSNPELMPLTCFLDIVGCNPQEMAPKYTSLLPFLKNIYMTSTKEDVRDVAGMIYAIIFVTTSDKNTIENEIMAAKELYKKPHELRNLETRCGILAALSNVCERCLAYAKRGMFGGQHFDAKNWASYKIVAAAIANFLESADSMMISTAVTAIALLVRSNGLPVLDATEDQRKLLSSEDPFDLNTNHPWTEDNEVTKYIIVQDLFRVVANAKLPSKVRERALLSIGLMCCGEQLQFSKEIIKAFLRMAKDTKEFEIHLQIGESLVLCVEGVNSNENRDFWTELPKEGADKIKDHDALKQNDEILEWLLQQLFTLSRHPHPHSRQATSIWFLALLKNCPERQPIKKKLQELQNVFMDLLSENSDIVQDVASKGLSLVYQNSEESQKQELVAQIIDQLTSGKRSVAQVTEDTKIFEEGQLGKAPTGGNLSTYKELCSLASDLNQPDLLYKFMHLAHHNSVWNSKKGAAFGFHSIALQAGAQLSEHLPKIVPRLYRYRFDPTPRIQNSMQSIWHAIVPNTQATVHKYHKEILDDLVTNLTSNQWRVRMSCCNGLADLLRGANSLHDSLHQLPTIWAQLFRVMDDVHEGTRQAATSTANVLSKLCIRASDVNQGKNGKEIVSAILPILLESGITNLVREVRSVSLQTVSALVTAAGESLKPFLSRLIPALAGAAGDLENVKLSYLSTVLADSSSRDLLDDMRANAARHHYTTDTVVKCMPYIDIEVMKEMLPKLLELMKSPQLGTKVACCHFIVLAAHYLRSDLEPIAGKIMSNLLNGTFDRNATVRKNYAEALGQVSAHAKSTSVEKLMKKLLTLYETKEDDTSRQAIGLTLKAIAKAKIEHIKDNENILAAMVFLAMHGPKDDDATTVEIFEEIWTDISPSKESGIKQHLPSIREEIEKALNSSSWTKKTQAAMAIKTICKELSSGLGDQREQLIRSLLAAVHGKTFDGKQHVLDALAELCTVKAGEACVGAALAGACVGALLAEARKQDMLYRRHAIAALAKALSATSLDSFHQLYDIVKGILSKSELSMSKESDEEDNEGARQRQEQLTALKEAAYELLGKAWPKEAETQEKYQDVFFEHCVTAYPSSSRSTQLAILGSVARVLERLAVLSNAGEPMETDNNASSNTDKSIASVTGQVSTIIDYTLKNSNQVRHRRDALNIMEILVKKLKDLNKVEELEKLRNIYQLYVQELSKEPSHEIRTKVDSIKSGTDYEKQQNITTEFLINKKAIGSVLNFILISKGTSMLRIKRKFHNNSILNANAPTELTSDENKDRIYEDLDVAFDKNPNQR</sequence>
<dbReference type="EMBL" id="CADEBC010000519">
    <property type="protein sequence ID" value="CAB3243794.1"/>
    <property type="molecule type" value="Genomic_DNA"/>
</dbReference>
<dbReference type="Proteomes" id="UP000494106">
    <property type="component" value="Unassembled WGS sequence"/>
</dbReference>
<gene>
    <name evidence="8" type="ORF">APLA_LOCUS9642</name>
</gene>
<name>A0A8S1A976_ARCPL</name>
<feature type="domain" description="Proteasome component Ecm29 N-terminal" evidence="5">
    <location>
        <begin position="20"/>
        <end position="518"/>
    </location>
</feature>
<proteinExistence type="predicted"/>
<dbReference type="InterPro" id="IPR055444">
    <property type="entry name" value="ARM_ECM29"/>
</dbReference>
<dbReference type="Gene3D" id="1.25.10.10">
    <property type="entry name" value="Leucine-rich Repeat Variant"/>
    <property type="match status" value="4"/>
</dbReference>
<evidence type="ECO:0008006" key="10">
    <source>
        <dbReference type="Google" id="ProtNLM"/>
    </source>
</evidence>
<comment type="subcellular location">
    <subcellularLocation>
        <location evidence="1">Cytoplasm</location>
    </subcellularLocation>
</comment>
<evidence type="ECO:0000259" key="5">
    <source>
        <dbReference type="Pfam" id="PF13001"/>
    </source>
</evidence>
<keyword evidence="3" id="KW-0677">Repeat</keyword>
<keyword evidence="9" id="KW-1185">Reference proteome</keyword>
<evidence type="ECO:0000256" key="4">
    <source>
        <dbReference type="ARBA" id="ARBA00022942"/>
    </source>
</evidence>
<evidence type="ECO:0000259" key="6">
    <source>
        <dbReference type="Pfam" id="PF23702"/>
    </source>
</evidence>
<dbReference type="GO" id="GO:0060090">
    <property type="term" value="F:molecular adaptor activity"/>
    <property type="evidence" value="ECO:0007669"/>
    <property type="project" value="InterPro"/>
</dbReference>
<keyword evidence="2" id="KW-0963">Cytoplasm</keyword>
<dbReference type="OrthoDB" id="16066at2759"/>
<organism evidence="8 9">
    <name type="scientific">Arctia plantaginis</name>
    <name type="common">Wood tiger moth</name>
    <name type="synonym">Phalaena plantaginis</name>
    <dbReference type="NCBI Taxonomy" id="874455"/>
    <lineage>
        <taxon>Eukaryota</taxon>
        <taxon>Metazoa</taxon>
        <taxon>Ecdysozoa</taxon>
        <taxon>Arthropoda</taxon>
        <taxon>Hexapoda</taxon>
        <taxon>Insecta</taxon>
        <taxon>Pterygota</taxon>
        <taxon>Neoptera</taxon>
        <taxon>Endopterygota</taxon>
        <taxon>Lepidoptera</taxon>
        <taxon>Glossata</taxon>
        <taxon>Ditrysia</taxon>
        <taxon>Noctuoidea</taxon>
        <taxon>Erebidae</taxon>
        <taxon>Arctiinae</taxon>
        <taxon>Arctia</taxon>
    </lineage>
</organism>
<dbReference type="PANTHER" id="PTHR23346:SF19">
    <property type="entry name" value="PROTEASOME ADAPTER AND SCAFFOLD PROTEIN ECM29"/>
    <property type="match status" value="1"/>
</dbReference>
<evidence type="ECO:0000256" key="1">
    <source>
        <dbReference type="ARBA" id="ARBA00004496"/>
    </source>
</evidence>
<dbReference type="GO" id="GO:0036503">
    <property type="term" value="P:ERAD pathway"/>
    <property type="evidence" value="ECO:0007669"/>
    <property type="project" value="TreeGrafter"/>
</dbReference>
<evidence type="ECO:0000313" key="8">
    <source>
        <dbReference type="EMBL" id="CAB3243794.1"/>
    </source>
</evidence>
<comment type="caution">
    <text evidence="8">The sequence shown here is derived from an EMBL/GenBank/DDBJ whole genome shotgun (WGS) entry which is preliminary data.</text>
</comment>
<evidence type="ECO:0000256" key="3">
    <source>
        <dbReference type="ARBA" id="ARBA00022737"/>
    </source>
</evidence>
<dbReference type="GO" id="GO:0005737">
    <property type="term" value="C:cytoplasm"/>
    <property type="evidence" value="ECO:0007669"/>
    <property type="project" value="UniProtKB-SubCell"/>
</dbReference>
<dbReference type="SUPFAM" id="SSF48371">
    <property type="entry name" value="ARM repeat"/>
    <property type="match status" value="3"/>
</dbReference>
<reference evidence="8 9" key="1">
    <citation type="submission" date="2020-04" db="EMBL/GenBank/DDBJ databases">
        <authorList>
            <person name="Wallbank WR R."/>
            <person name="Pardo Diaz C."/>
            <person name="Kozak K."/>
            <person name="Martin S."/>
            <person name="Jiggins C."/>
            <person name="Moest M."/>
            <person name="Warren A I."/>
            <person name="Byers J.R.P. K."/>
            <person name="Montejo-Kovacevich G."/>
            <person name="Yen C E."/>
        </authorList>
    </citation>
    <scope>NUCLEOTIDE SEQUENCE [LARGE SCALE GENOMIC DNA]</scope>
</reference>